<accession>A0A921RXZ5</accession>
<comment type="caution">
    <text evidence="2">The sequence shown here is derived from an EMBL/GenBank/DDBJ whole genome shotgun (WGS) entry which is preliminary data.</text>
</comment>
<dbReference type="AlphaFoldDB" id="A0A921RXZ5"/>
<dbReference type="EMBL" id="CM027680">
    <property type="protein sequence ID" value="KAG0547714.1"/>
    <property type="molecule type" value="Genomic_DNA"/>
</dbReference>
<reference evidence="2" key="1">
    <citation type="journal article" date="2019" name="BMC Genomics">
        <title>A new reference genome for Sorghum bicolor reveals high levels of sequence similarity between sweet and grain genotypes: implications for the genetics of sugar metabolism.</title>
        <authorList>
            <person name="Cooper E.A."/>
            <person name="Brenton Z.W."/>
            <person name="Flinn B.S."/>
            <person name="Jenkins J."/>
            <person name="Shu S."/>
            <person name="Flowers D."/>
            <person name="Luo F."/>
            <person name="Wang Y."/>
            <person name="Xia P."/>
            <person name="Barry K."/>
            <person name="Daum C."/>
            <person name="Lipzen A."/>
            <person name="Yoshinaga Y."/>
            <person name="Schmutz J."/>
            <person name="Saski C."/>
            <person name="Vermerris W."/>
            <person name="Kresovich S."/>
        </authorList>
    </citation>
    <scope>NUCLEOTIDE SEQUENCE</scope>
</reference>
<keyword evidence="1" id="KW-1133">Transmembrane helix</keyword>
<dbReference type="Proteomes" id="UP000807115">
    <property type="component" value="Chromosome 1"/>
</dbReference>
<evidence type="ECO:0000313" key="2">
    <source>
        <dbReference type="EMBL" id="KAG0547714.1"/>
    </source>
</evidence>
<organism evidence="2 3">
    <name type="scientific">Sorghum bicolor</name>
    <name type="common">Sorghum</name>
    <name type="synonym">Sorghum vulgare</name>
    <dbReference type="NCBI Taxonomy" id="4558"/>
    <lineage>
        <taxon>Eukaryota</taxon>
        <taxon>Viridiplantae</taxon>
        <taxon>Streptophyta</taxon>
        <taxon>Embryophyta</taxon>
        <taxon>Tracheophyta</taxon>
        <taxon>Spermatophyta</taxon>
        <taxon>Magnoliopsida</taxon>
        <taxon>Liliopsida</taxon>
        <taxon>Poales</taxon>
        <taxon>Poaceae</taxon>
        <taxon>PACMAD clade</taxon>
        <taxon>Panicoideae</taxon>
        <taxon>Andropogonodae</taxon>
        <taxon>Andropogoneae</taxon>
        <taxon>Sorghinae</taxon>
        <taxon>Sorghum</taxon>
    </lineage>
</organism>
<name>A0A921RXZ5_SORBI</name>
<proteinExistence type="predicted"/>
<evidence type="ECO:0000313" key="3">
    <source>
        <dbReference type="Proteomes" id="UP000807115"/>
    </source>
</evidence>
<gene>
    <name evidence="2" type="ORF">BDA96_01G104500</name>
</gene>
<feature type="transmembrane region" description="Helical" evidence="1">
    <location>
        <begin position="35"/>
        <end position="54"/>
    </location>
</feature>
<sequence length="64" mass="7308">MTFLKKIPLRIPMLHNLSTTTFSCASSLPGHALQWSFSFLLGIVTHMLNLANNFRNSISVYRRI</sequence>
<keyword evidence="1" id="KW-0472">Membrane</keyword>
<protein>
    <submittedName>
        <fullName evidence="2">Uncharacterized protein</fullName>
    </submittedName>
</protein>
<keyword evidence="1" id="KW-0812">Transmembrane</keyword>
<reference evidence="2" key="2">
    <citation type="submission" date="2020-10" db="EMBL/GenBank/DDBJ databases">
        <authorList>
            <person name="Cooper E.A."/>
            <person name="Brenton Z.W."/>
            <person name="Flinn B.S."/>
            <person name="Jenkins J."/>
            <person name="Shu S."/>
            <person name="Flowers D."/>
            <person name="Luo F."/>
            <person name="Wang Y."/>
            <person name="Xia P."/>
            <person name="Barry K."/>
            <person name="Daum C."/>
            <person name="Lipzen A."/>
            <person name="Yoshinaga Y."/>
            <person name="Schmutz J."/>
            <person name="Saski C."/>
            <person name="Vermerris W."/>
            <person name="Kresovich S."/>
        </authorList>
    </citation>
    <scope>NUCLEOTIDE SEQUENCE</scope>
</reference>
<evidence type="ECO:0000256" key="1">
    <source>
        <dbReference type="SAM" id="Phobius"/>
    </source>
</evidence>
<dbReference type="PROSITE" id="PS51257">
    <property type="entry name" value="PROKAR_LIPOPROTEIN"/>
    <property type="match status" value="1"/>
</dbReference>